<keyword evidence="3" id="KW-1185">Reference proteome</keyword>
<sequence length="66" mass="6729">MGSGLARAGWSSTETGKEGQTEGWGFGQADGWRLSFSLSPHGALGSQGRAPVLSQVARVVTDPGSP</sequence>
<name>A0A9X9LLN1_GULGU</name>
<feature type="non-terminal residue" evidence="2">
    <location>
        <position position="66"/>
    </location>
</feature>
<gene>
    <name evidence="2" type="ORF">BN2614_LOCUS2</name>
</gene>
<protein>
    <submittedName>
        <fullName evidence="2">Uncharacterized protein</fullName>
    </submittedName>
</protein>
<organism evidence="2 3">
    <name type="scientific">Gulo gulo</name>
    <name type="common">Wolverine</name>
    <name type="synonym">Gluton</name>
    <dbReference type="NCBI Taxonomy" id="48420"/>
    <lineage>
        <taxon>Eukaryota</taxon>
        <taxon>Metazoa</taxon>
        <taxon>Chordata</taxon>
        <taxon>Craniata</taxon>
        <taxon>Vertebrata</taxon>
        <taxon>Euteleostomi</taxon>
        <taxon>Mammalia</taxon>
        <taxon>Eutheria</taxon>
        <taxon>Laurasiatheria</taxon>
        <taxon>Carnivora</taxon>
        <taxon>Caniformia</taxon>
        <taxon>Musteloidea</taxon>
        <taxon>Mustelidae</taxon>
        <taxon>Guloninae</taxon>
        <taxon>Gulo</taxon>
    </lineage>
</organism>
<reference evidence="2 3" key="1">
    <citation type="submission" date="2018-10" db="EMBL/GenBank/DDBJ databases">
        <authorList>
            <person name="Ekblom R."/>
            <person name="Jareborg N."/>
        </authorList>
    </citation>
    <scope>NUCLEOTIDE SEQUENCE [LARGE SCALE GENOMIC DNA]</scope>
    <source>
        <tissue evidence="2">Muscle</tissue>
    </source>
</reference>
<evidence type="ECO:0000313" key="3">
    <source>
        <dbReference type="Proteomes" id="UP000269945"/>
    </source>
</evidence>
<dbReference type="AlphaFoldDB" id="A0A9X9LLN1"/>
<dbReference type="EMBL" id="CYRY02006989">
    <property type="protein sequence ID" value="VCW76174.1"/>
    <property type="molecule type" value="Genomic_DNA"/>
</dbReference>
<feature type="region of interest" description="Disordered" evidence="1">
    <location>
        <begin position="1"/>
        <end position="26"/>
    </location>
</feature>
<accession>A0A9X9LLN1</accession>
<evidence type="ECO:0000313" key="2">
    <source>
        <dbReference type="EMBL" id="VCW76174.1"/>
    </source>
</evidence>
<evidence type="ECO:0000256" key="1">
    <source>
        <dbReference type="SAM" id="MobiDB-lite"/>
    </source>
</evidence>
<comment type="caution">
    <text evidence="2">The sequence shown here is derived from an EMBL/GenBank/DDBJ whole genome shotgun (WGS) entry which is preliminary data.</text>
</comment>
<dbReference type="Proteomes" id="UP000269945">
    <property type="component" value="Unassembled WGS sequence"/>
</dbReference>
<proteinExistence type="predicted"/>